<evidence type="ECO:0000313" key="6">
    <source>
        <dbReference type="Proteomes" id="UP001368500"/>
    </source>
</evidence>
<dbReference type="NCBIfam" id="TIGR01379">
    <property type="entry name" value="thiL"/>
    <property type="match status" value="1"/>
</dbReference>
<name>A0ABU9B9C8_9BURK</name>
<gene>
    <name evidence="2 5" type="primary">thiL</name>
    <name evidence="5" type="ORF">AACH11_10210</name>
</gene>
<keyword evidence="2" id="KW-0067">ATP-binding</keyword>
<dbReference type="PIRSF" id="PIRSF005303">
    <property type="entry name" value="Thiam_monoph_kin"/>
    <property type="match status" value="1"/>
</dbReference>
<keyword evidence="2" id="KW-0479">Metal-binding</keyword>
<dbReference type="InterPro" id="IPR006283">
    <property type="entry name" value="ThiL-like"/>
</dbReference>
<comment type="caution">
    <text evidence="2">Lacks conserved residue(s) required for the propagation of feature annotation.</text>
</comment>
<feature type="binding site" evidence="2">
    <location>
        <position position="214"/>
    </location>
    <ligand>
        <name>ATP</name>
        <dbReference type="ChEBI" id="CHEBI:30616"/>
    </ligand>
</feature>
<dbReference type="InterPro" id="IPR036676">
    <property type="entry name" value="PurM-like_C_sf"/>
</dbReference>
<keyword evidence="2 5" id="KW-0808">Transferase</keyword>
<dbReference type="SUPFAM" id="SSF55326">
    <property type="entry name" value="PurM N-terminal domain-like"/>
    <property type="match status" value="1"/>
</dbReference>
<comment type="catalytic activity">
    <reaction evidence="2">
        <text>thiamine phosphate + ATP = thiamine diphosphate + ADP</text>
        <dbReference type="Rhea" id="RHEA:15913"/>
        <dbReference type="ChEBI" id="CHEBI:30616"/>
        <dbReference type="ChEBI" id="CHEBI:37575"/>
        <dbReference type="ChEBI" id="CHEBI:58937"/>
        <dbReference type="ChEBI" id="CHEBI:456216"/>
        <dbReference type="EC" id="2.7.4.16"/>
    </reaction>
</comment>
<feature type="binding site" evidence="2">
    <location>
        <position position="72"/>
    </location>
    <ligand>
        <name>Mg(2+)</name>
        <dbReference type="ChEBI" id="CHEBI:18420"/>
        <label>3</label>
    </ligand>
</feature>
<accession>A0ABU9B9C8</accession>
<dbReference type="Pfam" id="PF02769">
    <property type="entry name" value="AIRS_C"/>
    <property type="match status" value="1"/>
</dbReference>
<feature type="binding site" evidence="2">
    <location>
        <begin position="118"/>
        <end position="119"/>
    </location>
    <ligand>
        <name>ATP</name>
        <dbReference type="ChEBI" id="CHEBI:30616"/>
    </ligand>
</feature>
<dbReference type="HAMAP" id="MF_02128">
    <property type="entry name" value="TMP_kinase"/>
    <property type="match status" value="1"/>
</dbReference>
<reference evidence="5 6" key="1">
    <citation type="submission" date="2024-04" db="EMBL/GenBank/DDBJ databases">
        <title>Novel species of the genus Ideonella isolated from streams.</title>
        <authorList>
            <person name="Lu H."/>
        </authorList>
    </citation>
    <scope>NUCLEOTIDE SEQUENCE [LARGE SCALE GENOMIC DNA]</scope>
    <source>
        <strain evidence="5 6">BYS139W</strain>
    </source>
</reference>
<evidence type="ECO:0000259" key="4">
    <source>
        <dbReference type="Pfam" id="PF02769"/>
    </source>
</evidence>
<comment type="pathway">
    <text evidence="2">Cofactor biosynthesis; thiamine diphosphate biosynthesis; thiamine diphosphate from thiamine phosphate: step 1/1.</text>
</comment>
<keyword evidence="2 5" id="KW-0418">Kinase</keyword>
<feature type="binding site" evidence="2">
    <location>
        <position position="143"/>
    </location>
    <ligand>
        <name>ATP</name>
        <dbReference type="ChEBI" id="CHEBI:30616"/>
    </ligand>
</feature>
<dbReference type="RefSeq" id="WP_341374116.1">
    <property type="nucleotide sequence ID" value="NZ_JBBUTF010000008.1"/>
</dbReference>
<dbReference type="CDD" id="cd02194">
    <property type="entry name" value="ThiL"/>
    <property type="match status" value="1"/>
</dbReference>
<evidence type="ECO:0000256" key="1">
    <source>
        <dbReference type="ARBA" id="ARBA00022977"/>
    </source>
</evidence>
<feature type="domain" description="PurM-like C-terminal" evidence="4">
    <location>
        <begin position="147"/>
        <end position="305"/>
    </location>
</feature>
<dbReference type="EMBL" id="JBBUTF010000008">
    <property type="protein sequence ID" value="MEK8026331.1"/>
    <property type="molecule type" value="Genomic_DNA"/>
</dbReference>
<sequence>MALGEFDLIATCFSRPTPRAVLGGGDDCALLAPRAGHHWAVSTDTLVEGRHFLSTVAPAALGHKALAVNLSDLAACGAEPVACTLALTLPHIDLPWVQALADGLYTLADAHGIELVGGDTTGGPLALTLTVMGEVPAGQALRRDGARPGDALWVSHPADGGIGDARLALEVFRGTLSLPGEDFARVRRAMEWPQPRVVLGRGLRGLATAAIDLSDGLAGDLGHVLTRSGVGATIEAAALPRSPVLAAQTEAWQRCALLHGGDDYELLFCTADDAATHAQVQRLADTLGLGCRRIGRIDAEPGLRLQEADGRCAPLTARAWDHFSGAAT</sequence>
<feature type="binding site" evidence="2">
    <location>
        <position position="215"/>
    </location>
    <ligand>
        <name>Mg(2+)</name>
        <dbReference type="ChEBI" id="CHEBI:18420"/>
        <label>5</label>
    </ligand>
</feature>
<feature type="binding site" evidence="2">
    <location>
        <position position="51"/>
    </location>
    <ligand>
        <name>substrate</name>
    </ligand>
</feature>
<dbReference type="Gene3D" id="3.30.1330.10">
    <property type="entry name" value="PurM-like, N-terminal domain"/>
    <property type="match status" value="1"/>
</dbReference>
<feature type="binding site" evidence="2">
    <location>
        <position position="43"/>
    </location>
    <ligand>
        <name>Mg(2+)</name>
        <dbReference type="ChEBI" id="CHEBI:18420"/>
        <label>1</label>
    </ligand>
</feature>
<protein>
    <recommendedName>
        <fullName evidence="2">Thiamine-monophosphate kinase</fullName>
        <shortName evidence="2">TMP kinase</shortName>
        <shortName evidence="2">Thiamine-phosphate kinase</shortName>
        <ecNumber evidence="2">2.7.4.16</ecNumber>
    </recommendedName>
</protein>
<comment type="function">
    <text evidence="2">Catalyzes the ATP-dependent phosphorylation of thiamine-monophosphate (TMP) to form thiamine-pyrophosphate (TPP), the active form of vitamin B1.</text>
</comment>
<feature type="binding site" evidence="2">
    <location>
        <position position="262"/>
    </location>
    <ligand>
        <name>substrate</name>
    </ligand>
</feature>
<dbReference type="Gene3D" id="3.90.650.10">
    <property type="entry name" value="PurM-like C-terminal domain"/>
    <property type="match status" value="1"/>
</dbReference>
<organism evidence="5 6">
    <name type="scientific">Pseudaquabacterium rugosum</name>
    <dbReference type="NCBI Taxonomy" id="2984194"/>
    <lineage>
        <taxon>Bacteria</taxon>
        <taxon>Pseudomonadati</taxon>
        <taxon>Pseudomonadota</taxon>
        <taxon>Betaproteobacteria</taxon>
        <taxon>Burkholderiales</taxon>
        <taxon>Sphaerotilaceae</taxon>
        <taxon>Pseudaquabacterium</taxon>
    </lineage>
</organism>
<dbReference type="EC" id="2.7.4.16" evidence="2"/>
<comment type="caution">
    <text evidence="5">The sequence shown here is derived from an EMBL/GenBank/DDBJ whole genome shotgun (WGS) entry which is preliminary data.</text>
</comment>
<dbReference type="GO" id="GO:0009030">
    <property type="term" value="F:thiamine-phosphate kinase activity"/>
    <property type="evidence" value="ECO:0007669"/>
    <property type="project" value="UniProtKB-EC"/>
</dbReference>
<evidence type="ECO:0000256" key="2">
    <source>
        <dbReference type="HAMAP-Rule" id="MF_02128"/>
    </source>
</evidence>
<keyword evidence="6" id="KW-1185">Reference proteome</keyword>
<feature type="binding site" evidence="2">
    <location>
        <position position="72"/>
    </location>
    <ligand>
        <name>Mg(2+)</name>
        <dbReference type="ChEBI" id="CHEBI:18420"/>
        <label>2</label>
    </ligand>
</feature>
<comment type="similarity">
    <text evidence="2">Belongs to the thiamine-monophosphate kinase family.</text>
</comment>
<evidence type="ECO:0000313" key="5">
    <source>
        <dbReference type="EMBL" id="MEK8026331.1"/>
    </source>
</evidence>
<feature type="binding site" evidence="2">
    <location>
        <position position="72"/>
    </location>
    <ligand>
        <name>Mg(2+)</name>
        <dbReference type="ChEBI" id="CHEBI:18420"/>
        <label>4</label>
    </ligand>
</feature>
<feature type="binding site" evidence="2">
    <location>
        <position position="212"/>
    </location>
    <ligand>
        <name>Mg(2+)</name>
        <dbReference type="ChEBI" id="CHEBI:18420"/>
        <label>3</label>
    </ligand>
</feature>
<feature type="binding site" evidence="2">
    <location>
        <position position="44"/>
    </location>
    <ligand>
        <name>Mg(2+)</name>
        <dbReference type="ChEBI" id="CHEBI:18420"/>
        <label>1</label>
    </ligand>
</feature>
<evidence type="ECO:0000259" key="3">
    <source>
        <dbReference type="Pfam" id="PF00586"/>
    </source>
</evidence>
<dbReference type="PANTHER" id="PTHR30270">
    <property type="entry name" value="THIAMINE-MONOPHOSPHATE KINASE"/>
    <property type="match status" value="1"/>
</dbReference>
<dbReference type="InterPro" id="IPR016188">
    <property type="entry name" value="PurM-like_N"/>
</dbReference>
<dbReference type="InterPro" id="IPR010918">
    <property type="entry name" value="PurM-like_C_dom"/>
</dbReference>
<dbReference type="SUPFAM" id="SSF56042">
    <property type="entry name" value="PurM C-terminal domain-like"/>
    <property type="match status" value="1"/>
</dbReference>
<comment type="miscellaneous">
    <text evidence="2">Reaction mechanism of ThiL seems to utilize a direct, inline transfer of the gamma-phosphate of ATP to TMP rather than a phosphorylated enzyme intermediate.</text>
</comment>
<proteinExistence type="inferred from homology"/>
<dbReference type="InterPro" id="IPR036921">
    <property type="entry name" value="PurM-like_N_sf"/>
</dbReference>
<feature type="binding site" evidence="2">
    <location>
        <position position="42"/>
    </location>
    <ligand>
        <name>Mg(2+)</name>
        <dbReference type="ChEBI" id="CHEBI:18420"/>
        <label>4</label>
    </ligand>
</feature>
<feature type="binding site" evidence="2">
    <location>
        <position position="44"/>
    </location>
    <ligand>
        <name>Mg(2+)</name>
        <dbReference type="ChEBI" id="CHEBI:18420"/>
        <label>2</label>
    </ligand>
</feature>
<dbReference type="PANTHER" id="PTHR30270:SF0">
    <property type="entry name" value="THIAMINE-MONOPHOSPHATE KINASE"/>
    <property type="match status" value="1"/>
</dbReference>
<feature type="domain" description="PurM-like N-terminal" evidence="3">
    <location>
        <begin position="25"/>
        <end position="135"/>
    </location>
</feature>
<feature type="binding site" evidence="2">
    <location>
        <position position="320"/>
    </location>
    <ligand>
        <name>substrate</name>
    </ligand>
</feature>
<keyword evidence="2" id="KW-0547">Nucleotide-binding</keyword>
<dbReference type="Proteomes" id="UP001368500">
    <property type="component" value="Unassembled WGS sequence"/>
</dbReference>
<keyword evidence="1 2" id="KW-0784">Thiamine biosynthesis</keyword>
<feature type="binding site" evidence="2">
    <location>
        <position position="27"/>
    </location>
    <ligand>
        <name>Mg(2+)</name>
        <dbReference type="ChEBI" id="CHEBI:18420"/>
        <label>4</label>
    </ligand>
</feature>
<feature type="binding site" evidence="2">
    <location>
        <position position="119"/>
    </location>
    <ligand>
        <name>Mg(2+)</name>
        <dbReference type="ChEBI" id="CHEBI:18420"/>
        <label>1</label>
    </ligand>
</feature>
<keyword evidence="2" id="KW-0460">Magnesium</keyword>
<dbReference type="Pfam" id="PF00586">
    <property type="entry name" value="AIRS"/>
    <property type="match status" value="1"/>
</dbReference>
<feature type="binding site" evidence="2">
    <location>
        <position position="27"/>
    </location>
    <ligand>
        <name>Mg(2+)</name>
        <dbReference type="ChEBI" id="CHEBI:18420"/>
        <label>3</label>
    </ligand>
</feature>